<dbReference type="Pfam" id="PF03237">
    <property type="entry name" value="Terminase_6N"/>
    <property type="match status" value="1"/>
</dbReference>
<gene>
    <name evidence="2" type="ORF">LQG66_04040</name>
</gene>
<evidence type="ECO:0000256" key="1">
    <source>
        <dbReference type="SAM" id="MobiDB-lite"/>
    </source>
</evidence>
<feature type="region of interest" description="Disordered" evidence="1">
    <location>
        <begin position="508"/>
        <end position="550"/>
    </location>
</feature>
<dbReference type="EMBL" id="CP088156">
    <property type="protein sequence ID" value="UFZ05498.1"/>
    <property type="molecule type" value="Genomic_DNA"/>
</dbReference>
<reference evidence="2" key="1">
    <citation type="journal article" date="2024" name="Antonie Van Leeuwenhoek">
        <title>Bradyrhizobium ontarionense sp. nov., a novel bacterial symbiont isolated from Aeschynomene indica (Indian jointvetch), harbours photosynthesis, nitrogen fixation and nitrous oxide (N2O) reductase genes.</title>
        <authorList>
            <person name="Bromfield E.S.P."/>
            <person name="Cloutier S."/>
        </authorList>
    </citation>
    <scope>NUCLEOTIDE SEQUENCE</scope>
    <source>
        <strain evidence="2">A19</strain>
    </source>
</reference>
<name>A0ABY3RF98_9BRAD</name>
<organism evidence="2 3">
    <name type="scientific">Bradyrhizobium ontarionense</name>
    <dbReference type="NCBI Taxonomy" id="2898149"/>
    <lineage>
        <taxon>Bacteria</taxon>
        <taxon>Pseudomonadati</taxon>
        <taxon>Pseudomonadota</taxon>
        <taxon>Alphaproteobacteria</taxon>
        <taxon>Hyphomicrobiales</taxon>
        <taxon>Nitrobacteraceae</taxon>
        <taxon>Bradyrhizobium</taxon>
    </lineage>
</organism>
<dbReference type="InterPro" id="IPR027417">
    <property type="entry name" value="P-loop_NTPase"/>
</dbReference>
<keyword evidence="3" id="KW-1185">Reference proteome</keyword>
<dbReference type="Gene3D" id="3.30.420.240">
    <property type="match status" value="1"/>
</dbReference>
<dbReference type="RefSeq" id="WP_231323659.1">
    <property type="nucleotide sequence ID" value="NZ_CP088156.1"/>
</dbReference>
<dbReference type="Gene3D" id="3.40.50.300">
    <property type="entry name" value="P-loop containing nucleotide triphosphate hydrolases"/>
    <property type="match status" value="1"/>
</dbReference>
<accession>A0ABY3RF98</accession>
<sequence length="550" mass="60983">MTDPTRLISDAEWAATRRAGLLASAQLARDAGGIEGVLLDYQKELLASTSHHAVTLCEKSRRIGATWGIASDAALTAAAVKSAGGMDVFYIGYNKEMAREFIDVCAMWAKSFSEAASEVQEFVFDDGEPDSSIQAFRIRFASGFEIIALPSRPRSLRGMQGFVILDEAAFHDDLDAMMKAALALLMWGGRVLVISTHLGVANAFNRLIEDARAGRKPYHVERYTFDDALRAGLYQRICLVTGKEWSPEAEATWRAEIIASYGDDADEELFCIPSQGGGVYLARALIEARMIVDGPVLRLSRPAEFTFQTKEYREADILAWCKKQLDPVLKKLDGDRQHGFGQDFARNCDLSVLAPIEIGKTLKRTVPFWIEMSNIPFEQQRQVLFYMCDRLPRFIGGKMDASGNGAYLAEVAAQRYGPMRIEQVKMSAEWYLENFPPLKSAFEDGTILLPMDADGADDLALVQTIRGIPRVPDIRTKGADGKKRHGDVAIALVLAYAQTRAQLVEFGYRSPNSRDANNPAKGGPSHDDDEDRDQSRWWRPPLGARIRGGL</sequence>
<dbReference type="PIRSF" id="PIRSF007056">
    <property type="entry name" value="UCP007056"/>
    <property type="match status" value="1"/>
</dbReference>
<protein>
    <submittedName>
        <fullName evidence="2">Terminase family protein</fullName>
    </submittedName>
</protein>
<proteinExistence type="predicted"/>
<evidence type="ECO:0000313" key="3">
    <source>
        <dbReference type="Proteomes" id="UP001431010"/>
    </source>
</evidence>
<evidence type="ECO:0000313" key="2">
    <source>
        <dbReference type="EMBL" id="UFZ05498.1"/>
    </source>
</evidence>
<dbReference type="InterPro" id="IPR012036">
    <property type="entry name" value="Phage_Mu_Gp28"/>
</dbReference>
<dbReference type="Proteomes" id="UP001431010">
    <property type="component" value="Chromosome"/>
</dbReference>